<dbReference type="AlphaFoldDB" id="A0A914VY89"/>
<dbReference type="WBParaSite" id="PSAMB.scaffold2639size22071.g18582.t1">
    <property type="protein sequence ID" value="PSAMB.scaffold2639size22071.g18582.t1"/>
    <property type="gene ID" value="PSAMB.scaffold2639size22071.g18582"/>
</dbReference>
<comment type="similarity">
    <text evidence="2 6">Belongs to the DP1 family.</text>
</comment>
<feature type="transmembrane region" description="Helical" evidence="6">
    <location>
        <begin position="117"/>
        <end position="137"/>
    </location>
</feature>
<protein>
    <recommendedName>
        <fullName evidence="6">Receptor expression-enhancing protein</fullName>
    </recommendedName>
</protein>
<keyword evidence="7" id="KW-1185">Reference proteome</keyword>
<proteinExistence type="inferred from homology"/>
<evidence type="ECO:0000313" key="9">
    <source>
        <dbReference type="WBParaSite" id="PSAMB.scaffold7721size7214.g30455.t1"/>
    </source>
</evidence>
<evidence type="ECO:0000256" key="3">
    <source>
        <dbReference type="ARBA" id="ARBA00022692"/>
    </source>
</evidence>
<evidence type="ECO:0000256" key="1">
    <source>
        <dbReference type="ARBA" id="ARBA00004141"/>
    </source>
</evidence>
<evidence type="ECO:0000313" key="8">
    <source>
        <dbReference type="WBParaSite" id="PSAMB.scaffold2639size22071.g18582.t1"/>
    </source>
</evidence>
<dbReference type="PANTHER" id="PTHR12300">
    <property type="entry name" value="HVA22-LIKE PROTEINS"/>
    <property type="match status" value="1"/>
</dbReference>
<dbReference type="InterPro" id="IPR004345">
    <property type="entry name" value="TB2_DP1_HVA22"/>
</dbReference>
<keyword evidence="5 6" id="KW-0472">Membrane</keyword>
<keyword evidence="3 6" id="KW-0812">Transmembrane</keyword>
<name>A0A914VY89_9BILA</name>
<evidence type="ECO:0000256" key="4">
    <source>
        <dbReference type="ARBA" id="ARBA00022989"/>
    </source>
</evidence>
<keyword evidence="4 6" id="KW-1133">Transmembrane helix</keyword>
<dbReference type="Pfam" id="PF03134">
    <property type="entry name" value="TB2_DP1_HVA22"/>
    <property type="match status" value="1"/>
</dbReference>
<sequence length="182" mass="20881">MAAQQHLQKLKADVQKKLHEQNGFTNVLAKIEAKTNIDRFYLVAGVAGVLALYLIFGHFAELVCNAIGFLYPAYVSVKAIETHHKEDDTQWLTYWVVFALFNVIEFASDAIVGWFPIYWVVKCAFMLYLYLPMTMGAHKLYHKFVRPFVLKHQQTIDQRLSGAANKAADSVRNTYDEHIKPN</sequence>
<dbReference type="WBParaSite" id="PSAMB.scaffold7721size7214.g30455.t1">
    <property type="protein sequence ID" value="PSAMB.scaffold7721size7214.g30455.t1"/>
    <property type="gene ID" value="PSAMB.scaffold7721size7214.g30455"/>
</dbReference>
<evidence type="ECO:0000256" key="5">
    <source>
        <dbReference type="ARBA" id="ARBA00023136"/>
    </source>
</evidence>
<feature type="transmembrane region" description="Helical" evidence="6">
    <location>
        <begin position="40"/>
        <end position="56"/>
    </location>
</feature>
<reference evidence="8 9" key="1">
    <citation type="submission" date="2022-11" db="UniProtKB">
        <authorList>
            <consortium name="WormBaseParasite"/>
        </authorList>
    </citation>
    <scope>IDENTIFICATION</scope>
</reference>
<evidence type="ECO:0000256" key="6">
    <source>
        <dbReference type="RuleBase" id="RU362006"/>
    </source>
</evidence>
<evidence type="ECO:0000313" key="7">
    <source>
        <dbReference type="Proteomes" id="UP000887566"/>
    </source>
</evidence>
<dbReference type="GO" id="GO:0016020">
    <property type="term" value="C:membrane"/>
    <property type="evidence" value="ECO:0007669"/>
    <property type="project" value="UniProtKB-SubCell"/>
</dbReference>
<dbReference type="PANTHER" id="PTHR12300:SF161">
    <property type="entry name" value="RECEPTOR EXPRESSION-ENHANCING PROTEIN"/>
    <property type="match status" value="1"/>
</dbReference>
<dbReference type="Proteomes" id="UP000887566">
    <property type="component" value="Unplaced"/>
</dbReference>
<organism evidence="7 8">
    <name type="scientific">Plectus sambesii</name>
    <dbReference type="NCBI Taxonomy" id="2011161"/>
    <lineage>
        <taxon>Eukaryota</taxon>
        <taxon>Metazoa</taxon>
        <taxon>Ecdysozoa</taxon>
        <taxon>Nematoda</taxon>
        <taxon>Chromadorea</taxon>
        <taxon>Plectida</taxon>
        <taxon>Plectina</taxon>
        <taxon>Plectoidea</taxon>
        <taxon>Plectidae</taxon>
        <taxon>Plectus</taxon>
    </lineage>
</organism>
<comment type="subcellular location">
    <subcellularLocation>
        <location evidence="1 6">Membrane</location>
        <topology evidence="1 6">Multi-pass membrane protein</topology>
    </subcellularLocation>
</comment>
<accession>A0A914VY89</accession>
<evidence type="ECO:0000256" key="2">
    <source>
        <dbReference type="ARBA" id="ARBA00008573"/>
    </source>
</evidence>